<name>A0LIS5_SYNFM</name>
<dbReference type="PANTHER" id="PTHR35841">
    <property type="entry name" value="PHOSPHONATES-BINDING PERIPLASMIC PROTEIN"/>
    <property type="match status" value="1"/>
</dbReference>
<dbReference type="RefSeq" id="WP_011698497.1">
    <property type="nucleotide sequence ID" value="NC_008554.1"/>
</dbReference>
<dbReference type="eggNOG" id="COG3221">
    <property type="taxonomic scope" value="Bacteria"/>
</dbReference>
<dbReference type="PANTHER" id="PTHR35841:SF1">
    <property type="entry name" value="PHOSPHONATES-BINDING PERIPLASMIC PROTEIN"/>
    <property type="match status" value="1"/>
</dbReference>
<dbReference type="OrthoDB" id="527737at2"/>
<keyword evidence="2" id="KW-1185">Reference proteome</keyword>
<evidence type="ECO:0000313" key="1">
    <source>
        <dbReference type="EMBL" id="ABK17327.1"/>
    </source>
</evidence>
<dbReference type="HOGENOM" id="CLU_051472_5_0_7"/>
<keyword evidence="1" id="KW-0808">Transferase</keyword>
<organism evidence="1 2">
    <name type="scientific">Syntrophobacter fumaroxidans (strain DSM 10017 / MPOB)</name>
    <dbReference type="NCBI Taxonomy" id="335543"/>
    <lineage>
        <taxon>Bacteria</taxon>
        <taxon>Pseudomonadati</taxon>
        <taxon>Thermodesulfobacteriota</taxon>
        <taxon>Syntrophobacteria</taxon>
        <taxon>Syntrophobacterales</taxon>
        <taxon>Syntrophobacteraceae</taxon>
        <taxon>Syntrophobacter</taxon>
    </lineage>
</organism>
<dbReference type="EMBL" id="CP000478">
    <property type="protein sequence ID" value="ABK17327.1"/>
    <property type="molecule type" value="Genomic_DNA"/>
</dbReference>
<proteinExistence type="predicted"/>
<dbReference type="AlphaFoldDB" id="A0LIS5"/>
<evidence type="ECO:0000313" key="2">
    <source>
        <dbReference type="Proteomes" id="UP000001784"/>
    </source>
</evidence>
<keyword evidence="1" id="KW-0418">Kinase</keyword>
<protein>
    <submittedName>
        <fullName evidence="1">Multi-sensor signal transduction histidine kinase</fullName>
    </submittedName>
</protein>
<gene>
    <name evidence="1" type="ordered locus">Sfum_1640</name>
</gene>
<dbReference type="SUPFAM" id="SSF53850">
    <property type="entry name" value="Periplasmic binding protein-like II"/>
    <property type="match status" value="1"/>
</dbReference>
<dbReference type="STRING" id="335543.Sfum_1640"/>
<dbReference type="Pfam" id="PF12974">
    <property type="entry name" value="Phosphonate-bd"/>
    <property type="match status" value="1"/>
</dbReference>
<dbReference type="Proteomes" id="UP000001784">
    <property type="component" value="Chromosome"/>
</dbReference>
<dbReference type="KEGG" id="sfu:Sfum_1640"/>
<dbReference type="InParanoid" id="A0LIS5"/>
<accession>A0LIS5</accession>
<sequence precursor="true">MCKKIAVIGLMIICVSLVAPLSYAQELKIGVLANRGAARALREWNATAEHLTAAIGKPFVILPLTYEQLPEWTKDKKIDFVCGNPAMFAEMNKLYGVQAIATIINQYKGNQMDQMAGTILVRRDSPIMSVQDMKGKEFGTAAKNAFGGWLMTERVLVEAGMNPRQDVVLRELHTHDNVIYAIMNKAVAAGSVRSGSLEKMLDEGKVKPEDFRVINQRNDGFPLLHSTRLYPEYPMGACAHVPTALREQVTKALVAIGPNDPAAKNAKIVGWKAALDYTPVVECLTVVKYGAFGR</sequence>
<reference evidence="1 2" key="1">
    <citation type="submission" date="2006-10" db="EMBL/GenBank/DDBJ databases">
        <title>Complete sequence of Syntrophobacter fumaroxidans MPOB.</title>
        <authorList>
            <consortium name="US DOE Joint Genome Institute"/>
            <person name="Copeland A."/>
            <person name="Lucas S."/>
            <person name="Lapidus A."/>
            <person name="Barry K."/>
            <person name="Detter J.C."/>
            <person name="Glavina del Rio T."/>
            <person name="Hammon N."/>
            <person name="Israni S."/>
            <person name="Pitluck S."/>
            <person name="Goltsman E.G."/>
            <person name="Martinez M."/>
            <person name="Schmutz J."/>
            <person name="Larimer F."/>
            <person name="Land M."/>
            <person name="Hauser L."/>
            <person name="Kyrpides N."/>
            <person name="Kim E."/>
            <person name="Boone D.R."/>
            <person name="Brockman F."/>
            <person name="Culley D."/>
            <person name="Ferry J."/>
            <person name="Gunsalus R."/>
            <person name="McInerney M.J."/>
            <person name="Morrison M."/>
            <person name="Plugge C."/>
            <person name="Rohlin L."/>
            <person name="Scholten J."/>
            <person name="Sieber J."/>
            <person name="Stams A.J.M."/>
            <person name="Worm P."/>
            <person name="Henstra A.M."/>
            <person name="Richardson P."/>
        </authorList>
    </citation>
    <scope>NUCLEOTIDE SEQUENCE [LARGE SCALE GENOMIC DNA]</scope>
    <source>
        <strain evidence="2">DSM 10017 / MPOB</strain>
    </source>
</reference>
<dbReference type="GO" id="GO:0016301">
    <property type="term" value="F:kinase activity"/>
    <property type="evidence" value="ECO:0007669"/>
    <property type="project" value="UniProtKB-KW"/>
</dbReference>
<dbReference type="Gene3D" id="3.40.190.10">
    <property type="entry name" value="Periplasmic binding protein-like II"/>
    <property type="match status" value="2"/>
</dbReference>